<accession>A0ACC2DF55</accession>
<organism evidence="1 2">
    <name type="scientific">Diphasiastrum complanatum</name>
    <name type="common">Issler's clubmoss</name>
    <name type="synonym">Lycopodium complanatum</name>
    <dbReference type="NCBI Taxonomy" id="34168"/>
    <lineage>
        <taxon>Eukaryota</taxon>
        <taxon>Viridiplantae</taxon>
        <taxon>Streptophyta</taxon>
        <taxon>Embryophyta</taxon>
        <taxon>Tracheophyta</taxon>
        <taxon>Lycopodiopsida</taxon>
        <taxon>Lycopodiales</taxon>
        <taxon>Lycopodiaceae</taxon>
        <taxon>Lycopodioideae</taxon>
        <taxon>Diphasiastrum</taxon>
    </lineage>
</organism>
<sequence>MASVECCVPAPPAHHTSGGVVETWGAISVYINSPTPAPSKAVILVTDVMGWEAPLLRKLADKIASAGYLVVVPDYFHGDSFVLIEGASLLDRLQEWLPKHPPTPEPIEESKQIIEVLKEKGVQSVGVGGFCWGAKVAVVLAKEGDIQAAVLLHPSFLTSEDIKEVKVPIAILGAEIDQFSPPAVIKSFEEILISKSEVPHFVKVFPGVSHGWTVRYELNDEKAVAEAEEAHSDLLEWFGKYL</sequence>
<dbReference type="Proteomes" id="UP001162992">
    <property type="component" value="Chromosome 6"/>
</dbReference>
<reference evidence="2" key="1">
    <citation type="journal article" date="2024" name="Proc. Natl. Acad. Sci. U.S.A.">
        <title>Extraordinary preservation of gene collinearity over three hundred million years revealed in homosporous lycophytes.</title>
        <authorList>
            <person name="Li C."/>
            <person name="Wickell D."/>
            <person name="Kuo L.Y."/>
            <person name="Chen X."/>
            <person name="Nie B."/>
            <person name="Liao X."/>
            <person name="Peng D."/>
            <person name="Ji J."/>
            <person name="Jenkins J."/>
            <person name="Williams M."/>
            <person name="Shu S."/>
            <person name="Plott C."/>
            <person name="Barry K."/>
            <person name="Rajasekar S."/>
            <person name="Grimwood J."/>
            <person name="Han X."/>
            <person name="Sun S."/>
            <person name="Hou Z."/>
            <person name="He W."/>
            <person name="Dai G."/>
            <person name="Sun C."/>
            <person name="Schmutz J."/>
            <person name="Leebens-Mack J.H."/>
            <person name="Li F.W."/>
            <person name="Wang L."/>
        </authorList>
    </citation>
    <scope>NUCLEOTIDE SEQUENCE [LARGE SCALE GENOMIC DNA]</scope>
    <source>
        <strain evidence="2">cv. PW_Plant_1</strain>
    </source>
</reference>
<protein>
    <submittedName>
        <fullName evidence="1">Uncharacterized protein</fullName>
    </submittedName>
</protein>
<keyword evidence="2" id="KW-1185">Reference proteome</keyword>
<dbReference type="EMBL" id="CM055097">
    <property type="protein sequence ID" value="KAJ7552896.1"/>
    <property type="molecule type" value="Genomic_DNA"/>
</dbReference>
<comment type="caution">
    <text evidence="1">The sequence shown here is derived from an EMBL/GenBank/DDBJ whole genome shotgun (WGS) entry which is preliminary data.</text>
</comment>
<evidence type="ECO:0000313" key="1">
    <source>
        <dbReference type="EMBL" id="KAJ7552896.1"/>
    </source>
</evidence>
<gene>
    <name evidence="1" type="ORF">O6H91_06G075300</name>
</gene>
<proteinExistence type="predicted"/>
<evidence type="ECO:0000313" key="2">
    <source>
        <dbReference type="Proteomes" id="UP001162992"/>
    </source>
</evidence>
<name>A0ACC2DF55_DIPCM</name>